<keyword evidence="2" id="KW-0479">Metal-binding</keyword>
<evidence type="ECO:0000313" key="11">
    <source>
        <dbReference type="Proteomes" id="UP000004671"/>
    </source>
</evidence>
<sequence length="154" mass="17911">MAEEDKKINRREFFFKSGVFAALGASIALFFRNLILYIFPEKKEKTYHKYLVAHEREFKDGRPKQISLGKTPVYVVPHDGQFKVMSGICTHLGCIIKWEQDKNRFFCPCHNGIFDKLGNVIGGPPPRPLDEFKVVVEDQKIYVYVEDKVRSPWV</sequence>
<dbReference type="Proteomes" id="UP000004671">
    <property type="component" value="Chromosome"/>
</dbReference>
<dbReference type="InterPro" id="IPR005805">
    <property type="entry name" value="Rieske_Fe-S_prot_C"/>
</dbReference>
<feature type="transmembrane region" description="Helical" evidence="7">
    <location>
        <begin position="20"/>
        <end position="39"/>
    </location>
</feature>
<comment type="cofactor">
    <cofactor evidence="6">
        <name>[2Fe-2S] cluster</name>
        <dbReference type="ChEBI" id="CHEBI:190135"/>
    </cofactor>
</comment>
<keyword evidence="5" id="KW-1015">Disulfide bond</keyword>
<dbReference type="HOGENOM" id="CLU_055690_1_1_0"/>
<dbReference type="InterPro" id="IPR036922">
    <property type="entry name" value="Rieske_2Fe-2S_sf"/>
</dbReference>
<evidence type="ECO:0000313" key="12">
    <source>
        <dbReference type="Proteomes" id="UP000183868"/>
    </source>
</evidence>
<evidence type="ECO:0000259" key="8">
    <source>
        <dbReference type="PROSITE" id="PS51296"/>
    </source>
</evidence>
<dbReference type="eggNOG" id="COG0723">
    <property type="taxonomic scope" value="Bacteria"/>
</dbReference>
<keyword evidence="7" id="KW-0812">Transmembrane</keyword>
<dbReference type="PROSITE" id="PS51296">
    <property type="entry name" value="RIESKE"/>
    <property type="match status" value="1"/>
</dbReference>
<evidence type="ECO:0000256" key="2">
    <source>
        <dbReference type="ARBA" id="ARBA00022723"/>
    </source>
</evidence>
<dbReference type="GO" id="GO:0051537">
    <property type="term" value="F:2 iron, 2 sulfur cluster binding"/>
    <property type="evidence" value="ECO:0007669"/>
    <property type="project" value="UniProtKB-KW"/>
</dbReference>
<evidence type="ECO:0000256" key="5">
    <source>
        <dbReference type="ARBA" id="ARBA00023157"/>
    </source>
</evidence>
<dbReference type="RefSeq" id="WP_006930755.1">
    <property type="nucleotide sequence ID" value="NZ_CM001402.1"/>
</dbReference>
<keyword evidence="7" id="KW-0472">Membrane</keyword>
<protein>
    <submittedName>
        <fullName evidence="9">Cytochrome b6-f complex iron-sulfur subunit</fullName>
    </submittedName>
    <submittedName>
        <fullName evidence="10">Rieske (2Fe-2S) iron-sulfur domain-containing protein</fullName>
    </submittedName>
</protein>
<dbReference type="GO" id="GO:0016020">
    <property type="term" value="C:membrane"/>
    <property type="evidence" value="ECO:0007669"/>
    <property type="project" value="InterPro"/>
</dbReference>
<accession>H1XYE5</accession>
<keyword evidence="4" id="KW-0411">Iron-sulfur</keyword>
<reference evidence="10 11" key="1">
    <citation type="submission" date="2011-09" db="EMBL/GenBank/DDBJ databases">
        <title>The permanent draft genome of Caldithrix abyssi DSM 13497.</title>
        <authorList>
            <consortium name="US DOE Joint Genome Institute (JGI-PGF)"/>
            <person name="Lucas S."/>
            <person name="Han J."/>
            <person name="Lapidus A."/>
            <person name="Bruce D."/>
            <person name="Goodwin L."/>
            <person name="Pitluck S."/>
            <person name="Peters L."/>
            <person name="Kyrpides N."/>
            <person name="Mavromatis K."/>
            <person name="Ivanova N."/>
            <person name="Mikhailova N."/>
            <person name="Chertkov O."/>
            <person name="Detter J.C."/>
            <person name="Tapia R."/>
            <person name="Han C."/>
            <person name="Land M."/>
            <person name="Hauser L."/>
            <person name="Markowitz V."/>
            <person name="Cheng J.-F."/>
            <person name="Hugenholtz P."/>
            <person name="Woyke T."/>
            <person name="Wu D."/>
            <person name="Spring S."/>
            <person name="Brambilla E."/>
            <person name="Klenk H.-P."/>
            <person name="Eisen J.A."/>
        </authorList>
    </citation>
    <scope>NUCLEOTIDE SEQUENCE [LARGE SCALE GENOMIC DNA]</scope>
    <source>
        <strain evidence="10 11">DSM 13497</strain>
    </source>
</reference>
<keyword evidence="11" id="KW-1185">Reference proteome</keyword>
<evidence type="ECO:0000313" key="9">
    <source>
        <dbReference type="EMBL" id="APF19307.1"/>
    </source>
</evidence>
<dbReference type="PANTHER" id="PTHR10134">
    <property type="entry name" value="CYTOCHROME B-C1 COMPLEX SUBUNIT RIESKE, MITOCHONDRIAL"/>
    <property type="match status" value="1"/>
</dbReference>
<evidence type="ECO:0000256" key="3">
    <source>
        <dbReference type="ARBA" id="ARBA00023004"/>
    </source>
</evidence>
<keyword evidence="1" id="KW-0001">2Fe-2S</keyword>
<evidence type="ECO:0000256" key="4">
    <source>
        <dbReference type="ARBA" id="ARBA00023014"/>
    </source>
</evidence>
<dbReference type="OrthoDB" id="9767869at2"/>
<dbReference type="Pfam" id="PF00355">
    <property type="entry name" value="Rieske"/>
    <property type="match status" value="1"/>
</dbReference>
<dbReference type="EMBL" id="CM001402">
    <property type="protein sequence ID" value="EHO43212.1"/>
    <property type="molecule type" value="Genomic_DNA"/>
</dbReference>
<evidence type="ECO:0000256" key="1">
    <source>
        <dbReference type="ARBA" id="ARBA00022714"/>
    </source>
</evidence>
<dbReference type="GO" id="GO:0046872">
    <property type="term" value="F:metal ion binding"/>
    <property type="evidence" value="ECO:0007669"/>
    <property type="project" value="UniProtKB-KW"/>
</dbReference>
<name>H1XYE5_CALAY</name>
<dbReference type="InterPro" id="IPR014349">
    <property type="entry name" value="Rieske_Fe-S_prot"/>
</dbReference>
<keyword evidence="3" id="KW-0408">Iron</keyword>
<dbReference type="InParanoid" id="H1XYE5"/>
<dbReference type="EMBL" id="CP018099">
    <property type="protein sequence ID" value="APF19307.1"/>
    <property type="molecule type" value="Genomic_DNA"/>
</dbReference>
<evidence type="ECO:0000313" key="10">
    <source>
        <dbReference type="EMBL" id="EHO43212.1"/>
    </source>
</evidence>
<proteinExistence type="predicted"/>
<dbReference type="Proteomes" id="UP000183868">
    <property type="component" value="Chromosome"/>
</dbReference>
<keyword evidence="7" id="KW-1133">Transmembrane helix</keyword>
<dbReference type="KEGG" id="caby:Cabys_2558"/>
<reference evidence="9 12" key="2">
    <citation type="submission" date="2016-11" db="EMBL/GenBank/DDBJ databases">
        <title>Genomic analysis of Caldithrix abyssi and proposal of a novel bacterial phylum Caldithrichaeota.</title>
        <authorList>
            <person name="Kublanov I."/>
            <person name="Sigalova O."/>
            <person name="Gavrilov S."/>
            <person name="Lebedinsky A."/>
            <person name="Ivanova N."/>
            <person name="Daum C."/>
            <person name="Reddy T."/>
            <person name="Klenk H.P."/>
            <person name="Goker M."/>
            <person name="Reva O."/>
            <person name="Miroshnichenko M."/>
            <person name="Kyprides N."/>
            <person name="Woyke T."/>
            <person name="Gelfand M."/>
        </authorList>
    </citation>
    <scope>NUCLEOTIDE SEQUENCE [LARGE SCALE GENOMIC DNA]</scope>
    <source>
        <strain evidence="9 12">LF13</strain>
    </source>
</reference>
<dbReference type="PaxDb" id="880073-Calab_3614"/>
<evidence type="ECO:0000256" key="6">
    <source>
        <dbReference type="ARBA" id="ARBA00034078"/>
    </source>
</evidence>
<dbReference type="PRINTS" id="PR00162">
    <property type="entry name" value="RIESKE"/>
</dbReference>
<dbReference type="SUPFAM" id="SSF50022">
    <property type="entry name" value="ISP domain"/>
    <property type="match status" value="1"/>
</dbReference>
<dbReference type="CDD" id="cd03467">
    <property type="entry name" value="Rieske"/>
    <property type="match status" value="1"/>
</dbReference>
<feature type="domain" description="Rieske" evidence="8">
    <location>
        <begin position="50"/>
        <end position="143"/>
    </location>
</feature>
<dbReference type="Gene3D" id="2.102.10.10">
    <property type="entry name" value="Rieske [2Fe-2S] iron-sulphur domain"/>
    <property type="match status" value="1"/>
</dbReference>
<evidence type="ECO:0000256" key="7">
    <source>
        <dbReference type="SAM" id="Phobius"/>
    </source>
</evidence>
<gene>
    <name evidence="9" type="ORF">Cabys_2558</name>
    <name evidence="10" type="ORF">Calab_3614</name>
</gene>
<dbReference type="AlphaFoldDB" id="H1XYE5"/>
<organism evidence="10 11">
    <name type="scientific">Caldithrix abyssi DSM 13497</name>
    <dbReference type="NCBI Taxonomy" id="880073"/>
    <lineage>
        <taxon>Bacteria</taxon>
        <taxon>Pseudomonadati</taxon>
        <taxon>Calditrichota</taxon>
        <taxon>Calditrichia</taxon>
        <taxon>Calditrichales</taxon>
        <taxon>Calditrichaceae</taxon>
        <taxon>Caldithrix</taxon>
    </lineage>
</organism>
<dbReference type="STRING" id="880073.Cabys_2558"/>
<dbReference type="InterPro" id="IPR017941">
    <property type="entry name" value="Rieske_2Fe-2S"/>
</dbReference>